<dbReference type="GO" id="GO:0016020">
    <property type="term" value="C:membrane"/>
    <property type="evidence" value="ECO:0007669"/>
    <property type="project" value="UniProtKB-SubCell"/>
</dbReference>
<evidence type="ECO:0000313" key="7">
    <source>
        <dbReference type="EMBL" id="GAL37580.1"/>
    </source>
</evidence>
<protein>
    <recommendedName>
        <fullName evidence="6">O-antigen ligase-related domain-containing protein</fullName>
    </recommendedName>
</protein>
<dbReference type="EMBL" id="BBMT01000018">
    <property type="protein sequence ID" value="GAL37580.1"/>
    <property type="molecule type" value="Genomic_DNA"/>
</dbReference>
<feature type="transmembrane region" description="Helical" evidence="5">
    <location>
        <begin position="115"/>
        <end position="133"/>
    </location>
</feature>
<name>A0A090TCC1_9VIBR</name>
<dbReference type="PANTHER" id="PTHR37422:SF13">
    <property type="entry name" value="LIPOPOLYSACCHARIDE BIOSYNTHESIS PROTEIN PA4999-RELATED"/>
    <property type="match status" value="1"/>
</dbReference>
<evidence type="ECO:0000256" key="3">
    <source>
        <dbReference type="ARBA" id="ARBA00022989"/>
    </source>
</evidence>
<comment type="subcellular location">
    <subcellularLocation>
        <location evidence="1">Membrane</location>
        <topology evidence="1">Multi-pass membrane protein</topology>
    </subcellularLocation>
</comment>
<evidence type="ECO:0000256" key="1">
    <source>
        <dbReference type="ARBA" id="ARBA00004141"/>
    </source>
</evidence>
<evidence type="ECO:0000256" key="5">
    <source>
        <dbReference type="SAM" id="Phobius"/>
    </source>
</evidence>
<keyword evidence="4 5" id="KW-0472">Membrane</keyword>
<comment type="caution">
    <text evidence="7">The sequence shown here is derived from an EMBL/GenBank/DDBJ whole genome shotgun (WGS) entry which is preliminary data.</text>
</comment>
<feature type="transmembrane region" description="Helical" evidence="5">
    <location>
        <begin position="290"/>
        <end position="310"/>
    </location>
</feature>
<sequence length="371" mass="41702">MYRWVVAEAAATLKRCLRETFLVIQLRLVRYWAIRCRTFSFRPSRFSLVCTKRRFFAPYTALNPYAISAPRQSIQSSANRTRYCDRLQYFLVPNGTVIGRGQITKLLGRRALGRNSRYIAIILLSLALCQKGINSTLRGGVLFLAVVSLCALIATGSRGPMLFFFIALVLLFAFNNRKLFWGLLVVTAVALLVMKESVLFHSIYERVASIFANDNASNNARLLMWSNALGFIEFNIQHHFSTFLFGTGDSSLEALLTQYLSSVGSIEEMQKSVNDQMSINDFHNLYLDSAIRMGAIFTLAYLSFIGYLLLALSNMVLNGNKNAWMSISLIVTYLGIGTVYSNNLEFQTAIFFFLLALCITWPNSKASAANS</sequence>
<keyword evidence="3 5" id="KW-1133">Transmembrane helix</keyword>
<reference evidence="7 8" key="1">
    <citation type="submission" date="2014-09" db="EMBL/GenBank/DDBJ databases">
        <title>Vibrio maritimus JCM 19240. (C210) whole genome shotgun sequence.</title>
        <authorList>
            <person name="Sawabe T."/>
            <person name="Meirelles P."/>
            <person name="Nakanishi M."/>
            <person name="Sayaka M."/>
            <person name="Hattori M."/>
            <person name="Ohkuma M."/>
        </authorList>
    </citation>
    <scope>NUCLEOTIDE SEQUENCE [LARGE SCALE GENOMIC DNA]</scope>
    <source>
        <strain evidence="7 8">JCM 19240</strain>
    </source>
</reference>
<organism evidence="7 8">
    <name type="scientific">Vibrio maritimus</name>
    <dbReference type="NCBI Taxonomy" id="990268"/>
    <lineage>
        <taxon>Bacteria</taxon>
        <taxon>Pseudomonadati</taxon>
        <taxon>Pseudomonadota</taxon>
        <taxon>Gammaproteobacteria</taxon>
        <taxon>Vibrionales</taxon>
        <taxon>Vibrionaceae</taxon>
        <taxon>Vibrio</taxon>
    </lineage>
</organism>
<dbReference type="InterPro" id="IPR051533">
    <property type="entry name" value="WaaL-like"/>
</dbReference>
<keyword evidence="8" id="KW-1185">Reference proteome</keyword>
<proteinExistence type="predicted"/>
<dbReference type="Proteomes" id="UP000029224">
    <property type="component" value="Unassembled WGS sequence"/>
</dbReference>
<accession>A0A090TCC1</accession>
<dbReference type="PANTHER" id="PTHR37422">
    <property type="entry name" value="TEICHURONIC ACID BIOSYNTHESIS PROTEIN TUAE"/>
    <property type="match status" value="1"/>
</dbReference>
<evidence type="ECO:0000259" key="6">
    <source>
        <dbReference type="Pfam" id="PF04932"/>
    </source>
</evidence>
<reference evidence="7 8" key="2">
    <citation type="submission" date="2014-09" db="EMBL/GenBank/DDBJ databases">
        <authorList>
            <consortium name="NBRP consortium"/>
            <person name="Sawabe T."/>
            <person name="Meirelles P."/>
            <person name="Nakanishi M."/>
            <person name="Sayaka M."/>
            <person name="Hattori M."/>
            <person name="Ohkuma M."/>
        </authorList>
    </citation>
    <scope>NUCLEOTIDE SEQUENCE [LARGE SCALE GENOMIC DNA]</scope>
    <source>
        <strain evidence="7 8">JCM 19240</strain>
    </source>
</reference>
<keyword evidence="2 5" id="KW-0812">Transmembrane</keyword>
<feature type="transmembrane region" description="Helical" evidence="5">
    <location>
        <begin position="346"/>
        <end position="364"/>
    </location>
</feature>
<feature type="transmembrane region" description="Helical" evidence="5">
    <location>
        <begin position="139"/>
        <end position="172"/>
    </location>
</feature>
<evidence type="ECO:0000256" key="2">
    <source>
        <dbReference type="ARBA" id="ARBA00022692"/>
    </source>
</evidence>
<gene>
    <name evidence="7" type="ORF">JCM19240_727</name>
</gene>
<evidence type="ECO:0000313" key="8">
    <source>
        <dbReference type="Proteomes" id="UP000029224"/>
    </source>
</evidence>
<dbReference type="Pfam" id="PF04932">
    <property type="entry name" value="Wzy_C"/>
    <property type="match status" value="1"/>
</dbReference>
<dbReference type="AlphaFoldDB" id="A0A090TCC1"/>
<dbReference type="OrthoDB" id="5877873at2"/>
<feature type="domain" description="O-antigen ligase-related" evidence="6">
    <location>
        <begin position="143"/>
        <end position="301"/>
    </location>
</feature>
<feature type="transmembrane region" description="Helical" evidence="5">
    <location>
        <begin position="179"/>
        <end position="204"/>
    </location>
</feature>
<dbReference type="InterPro" id="IPR007016">
    <property type="entry name" value="O-antigen_ligase-rel_domated"/>
</dbReference>
<evidence type="ECO:0000256" key="4">
    <source>
        <dbReference type="ARBA" id="ARBA00023136"/>
    </source>
</evidence>
<feature type="transmembrane region" description="Helical" evidence="5">
    <location>
        <begin position="322"/>
        <end position="340"/>
    </location>
</feature>